<evidence type="ECO:0000256" key="9">
    <source>
        <dbReference type="SAM" id="Phobius"/>
    </source>
</evidence>
<keyword evidence="3 8" id="KW-0813">Transport</keyword>
<dbReference type="Proteomes" id="UP000321892">
    <property type="component" value="Chromosome"/>
</dbReference>
<dbReference type="PANTHER" id="PTHR30477:SF8">
    <property type="entry name" value="METAL TRANSPORT SYSTEM MEMBRANE PROTEIN CT_070-RELATED"/>
    <property type="match status" value="1"/>
</dbReference>
<organism evidence="10 11">
    <name type="scientific">Leptotrichia hofstadii</name>
    <dbReference type="NCBI Taxonomy" id="157688"/>
    <lineage>
        <taxon>Bacteria</taxon>
        <taxon>Fusobacteriati</taxon>
        <taxon>Fusobacteriota</taxon>
        <taxon>Fusobacteriia</taxon>
        <taxon>Fusobacteriales</taxon>
        <taxon>Leptotrichiaceae</taxon>
        <taxon>Leptotrichia</taxon>
    </lineage>
</organism>
<comment type="subcellular location">
    <subcellularLocation>
        <location evidence="1 8">Cell membrane</location>
        <topology evidence="1 8">Multi-pass membrane protein</topology>
    </subcellularLocation>
</comment>
<evidence type="ECO:0000256" key="4">
    <source>
        <dbReference type="ARBA" id="ARBA00022475"/>
    </source>
</evidence>
<feature type="transmembrane region" description="Helical" evidence="9">
    <location>
        <begin position="134"/>
        <end position="161"/>
    </location>
</feature>
<reference evidence="10 11" key="1">
    <citation type="submission" date="2019-07" db="EMBL/GenBank/DDBJ databases">
        <title>Complete Genome Sequence of Leptotrichia hofstadii Strain JCM16775.</title>
        <authorList>
            <person name="Watanabe S."/>
            <person name="Cui L."/>
        </authorList>
    </citation>
    <scope>NUCLEOTIDE SEQUENCE [LARGE SCALE GENOMIC DNA]</scope>
    <source>
        <strain evidence="10 11">JCM16775</strain>
    </source>
</reference>
<dbReference type="Pfam" id="PF00950">
    <property type="entry name" value="ABC-3"/>
    <property type="match status" value="1"/>
</dbReference>
<dbReference type="InterPro" id="IPR037294">
    <property type="entry name" value="ABC_BtuC-like"/>
</dbReference>
<evidence type="ECO:0000313" key="10">
    <source>
        <dbReference type="EMBL" id="BBM39445.1"/>
    </source>
</evidence>
<evidence type="ECO:0000256" key="3">
    <source>
        <dbReference type="ARBA" id="ARBA00022448"/>
    </source>
</evidence>
<evidence type="ECO:0000256" key="8">
    <source>
        <dbReference type="RuleBase" id="RU003943"/>
    </source>
</evidence>
<comment type="similarity">
    <text evidence="2 8">Belongs to the ABC-3 integral membrane protein family.</text>
</comment>
<dbReference type="OrthoDB" id="9788905at2"/>
<dbReference type="SUPFAM" id="SSF81345">
    <property type="entry name" value="ABC transporter involved in vitamin B12 uptake, BtuC"/>
    <property type="match status" value="1"/>
</dbReference>
<proteinExistence type="inferred from homology"/>
<feature type="transmembrane region" description="Helical" evidence="9">
    <location>
        <begin position="173"/>
        <end position="196"/>
    </location>
</feature>
<feature type="transmembrane region" description="Helical" evidence="9">
    <location>
        <begin position="36"/>
        <end position="53"/>
    </location>
</feature>
<feature type="transmembrane region" description="Helical" evidence="9">
    <location>
        <begin position="59"/>
        <end position="78"/>
    </location>
</feature>
<dbReference type="Gene3D" id="1.10.3470.10">
    <property type="entry name" value="ABC transporter involved in vitamin B12 uptake, BtuC"/>
    <property type="match status" value="1"/>
</dbReference>
<protein>
    <submittedName>
        <fullName evidence="10">ABC transporter</fullName>
    </submittedName>
</protein>
<keyword evidence="4" id="KW-1003">Cell membrane</keyword>
<evidence type="ECO:0000256" key="1">
    <source>
        <dbReference type="ARBA" id="ARBA00004651"/>
    </source>
</evidence>
<evidence type="ECO:0000256" key="7">
    <source>
        <dbReference type="ARBA" id="ARBA00023136"/>
    </source>
</evidence>
<accession>A0A510JM98</accession>
<dbReference type="PANTHER" id="PTHR30477">
    <property type="entry name" value="ABC-TRANSPORTER METAL-BINDING PROTEIN"/>
    <property type="match status" value="1"/>
</dbReference>
<evidence type="ECO:0000313" key="11">
    <source>
        <dbReference type="Proteomes" id="UP000321892"/>
    </source>
</evidence>
<feature type="transmembrane region" description="Helical" evidence="9">
    <location>
        <begin position="6"/>
        <end position="27"/>
    </location>
</feature>
<feature type="transmembrane region" description="Helical" evidence="9">
    <location>
        <begin position="90"/>
        <end position="110"/>
    </location>
</feature>
<evidence type="ECO:0000256" key="5">
    <source>
        <dbReference type="ARBA" id="ARBA00022692"/>
    </source>
</evidence>
<evidence type="ECO:0000256" key="2">
    <source>
        <dbReference type="ARBA" id="ARBA00008034"/>
    </source>
</evidence>
<keyword evidence="6 9" id="KW-1133">Transmembrane helix</keyword>
<feature type="transmembrane region" description="Helical" evidence="9">
    <location>
        <begin position="202"/>
        <end position="222"/>
    </location>
</feature>
<feature type="transmembrane region" description="Helical" evidence="9">
    <location>
        <begin position="229"/>
        <end position="247"/>
    </location>
</feature>
<feature type="transmembrane region" description="Helical" evidence="9">
    <location>
        <begin position="253"/>
        <end position="273"/>
    </location>
</feature>
<dbReference type="EMBL" id="AP019823">
    <property type="protein sequence ID" value="BBM39445.1"/>
    <property type="molecule type" value="Genomic_DNA"/>
</dbReference>
<keyword evidence="5 8" id="KW-0812">Transmembrane</keyword>
<dbReference type="RefSeq" id="WP_026746767.1">
    <property type="nucleotide sequence ID" value="NZ_AP019823.1"/>
</dbReference>
<keyword evidence="7 9" id="KW-0472">Membrane</keyword>
<dbReference type="GO" id="GO:0010043">
    <property type="term" value="P:response to zinc ion"/>
    <property type="evidence" value="ECO:0007669"/>
    <property type="project" value="TreeGrafter"/>
</dbReference>
<dbReference type="GO" id="GO:0043190">
    <property type="term" value="C:ATP-binding cassette (ABC) transporter complex"/>
    <property type="evidence" value="ECO:0007669"/>
    <property type="project" value="InterPro"/>
</dbReference>
<dbReference type="KEGG" id="lhf:JCM16775_2156"/>
<evidence type="ECO:0000256" key="6">
    <source>
        <dbReference type="ARBA" id="ARBA00022989"/>
    </source>
</evidence>
<gene>
    <name evidence="10" type="ORF">JCM16775_2156</name>
</gene>
<dbReference type="GO" id="GO:0055085">
    <property type="term" value="P:transmembrane transport"/>
    <property type="evidence" value="ECO:0007669"/>
    <property type="project" value="InterPro"/>
</dbReference>
<keyword evidence="11" id="KW-1185">Reference proteome</keyword>
<dbReference type="InterPro" id="IPR001626">
    <property type="entry name" value="ABC_TroCD"/>
</dbReference>
<dbReference type="AlphaFoldDB" id="A0A510JM98"/>
<sequence length="366" mass="39936">MGFSLEIQLIAIMVASACSILGTFLVLKSMAMVSDAITHTILLGIVVAFFAVHDLNSPLLIVGAGIVGVLTVYLVELLNSTRLVKEDSAIGVVFPLLFSIAVILISKYAGNVHLDVDSVLLGELAFAPFNRVEIFGFSVAKGLVTTFVIFLINLSFVVIFFKELKISVFDKALAITLGMKPILIHYILMSLVSMTAVASFEAVGSILVVAFMIGPPITAYLLTDKLKVMIGLSIILGAVASIIGFHFARFFDISIAGSIAVAIGIIFLLTLIFSPKKGLIFTISRKKSQKMAFSVRILLIHLSNHVNTKQEKDECGIDTIDNHLRWNKGFLNKVIGKAKKEKYIYVDGTVYKLSEKGEKYLQLNNK</sequence>
<name>A0A510JM98_9FUSO</name>
<dbReference type="CDD" id="cd06550">
    <property type="entry name" value="TM_ABC_iron-siderophores_like"/>
    <property type="match status" value="1"/>
</dbReference>